<reference evidence="1 2" key="1">
    <citation type="journal article" date="2014" name="Genome Announc.">
        <title>Draft Genome Sequence of Brevibacillus panacihumi Strain W25, a Halotolerant Hydrocarbon-Degrading Bacterium.</title>
        <authorList>
            <person name="Wang X."/>
            <person name="Jin D."/>
            <person name="Zhou L."/>
            <person name="Wu L."/>
            <person name="An W."/>
            <person name="Chen Y."/>
            <person name="Zhao L."/>
        </authorList>
    </citation>
    <scope>NUCLEOTIDE SEQUENCE [LARGE SCALE GENOMIC DNA]</scope>
    <source>
        <strain evidence="1 2">W25</strain>
    </source>
</reference>
<protein>
    <submittedName>
        <fullName evidence="1">Uncharacterized protein</fullName>
    </submittedName>
</protein>
<gene>
    <name evidence="1" type="ORF">T458_10735</name>
</gene>
<evidence type="ECO:0000313" key="2">
    <source>
        <dbReference type="Proteomes" id="UP000017973"/>
    </source>
</evidence>
<evidence type="ECO:0000313" key="1">
    <source>
        <dbReference type="EMBL" id="EST55100.1"/>
    </source>
</evidence>
<comment type="caution">
    <text evidence="1">The sequence shown here is derived from an EMBL/GenBank/DDBJ whole genome shotgun (WGS) entry which is preliminary data.</text>
</comment>
<organism evidence="1 2">
    <name type="scientific">Brevibacillus panacihumi W25</name>
    <dbReference type="NCBI Taxonomy" id="1408254"/>
    <lineage>
        <taxon>Bacteria</taxon>
        <taxon>Bacillati</taxon>
        <taxon>Bacillota</taxon>
        <taxon>Bacilli</taxon>
        <taxon>Bacillales</taxon>
        <taxon>Paenibacillaceae</taxon>
        <taxon>Brevibacillus</taxon>
    </lineage>
</organism>
<proteinExistence type="predicted"/>
<sequence>MERYMGVFMMGTPDKCGYERYLVKTFRFLSPWNDDHVQDFEWQTESLEEAMQAAHQQAELHKGDKDKYVVCIHAYVADERCGYVHVDGQRKKEIQNWVEVL</sequence>
<accession>V6MB66</accession>
<dbReference type="Proteomes" id="UP000017973">
    <property type="component" value="Unassembled WGS sequence"/>
</dbReference>
<dbReference type="PATRIC" id="fig|1408254.3.peg.2127"/>
<dbReference type="AlphaFoldDB" id="V6MB66"/>
<dbReference type="HOGENOM" id="CLU_2286101_0_0_9"/>
<dbReference type="EMBL" id="AYJU01000015">
    <property type="protein sequence ID" value="EST55100.1"/>
    <property type="molecule type" value="Genomic_DNA"/>
</dbReference>
<name>V6MB66_9BACL</name>
<keyword evidence="2" id="KW-1185">Reference proteome</keyword>